<dbReference type="PROSITE" id="PS51006">
    <property type="entry name" value="PABS_2"/>
    <property type="match status" value="1"/>
</dbReference>
<proteinExistence type="inferred from homology"/>
<dbReference type="NCBIfam" id="NF002010">
    <property type="entry name" value="PRK00811.1"/>
    <property type="match status" value="1"/>
</dbReference>
<name>A0A0X3NVS2_SCHSO</name>
<dbReference type="InterPro" id="IPR030373">
    <property type="entry name" value="PABS_CS"/>
</dbReference>
<keyword evidence="3" id="KW-0620">Polyamine biosynthesis</keyword>
<comment type="similarity">
    <text evidence="1 4">Belongs to the spermidine/spermine synthase family.</text>
</comment>
<dbReference type="InterPro" id="IPR029063">
    <property type="entry name" value="SAM-dependent_MTases_sf"/>
</dbReference>
<dbReference type="Pfam" id="PF17284">
    <property type="entry name" value="Spermine_synt_N"/>
    <property type="match status" value="1"/>
</dbReference>
<dbReference type="InterPro" id="IPR030374">
    <property type="entry name" value="PABS"/>
</dbReference>
<dbReference type="InterPro" id="IPR001045">
    <property type="entry name" value="Spermi_synthase"/>
</dbReference>
<evidence type="ECO:0000313" key="6">
    <source>
        <dbReference type="EMBL" id="JAP43655.1"/>
    </source>
</evidence>
<accession>A0A0X3NVS2</accession>
<dbReference type="GO" id="GO:0004766">
    <property type="term" value="F:spermidine synthase activity"/>
    <property type="evidence" value="ECO:0007669"/>
    <property type="project" value="TreeGrafter"/>
</dbReference>
<dbReference type="SUPFAM" id="SSF53335">
    <property type="entry name" value="S-adenosyl-L-methionine-dependent methyltransferases"/>
    <property type="match status" value="1"/>
</dbReference>
<dbReference type="Gene3D" id="2.30.140.10">
    <property type="entry name" value="Spermidine synthase, tetramerisation domain"/>
    <property type="match status" value="1"/>
</dbReference>
<evidence type="ECO:0000256" key="3">
    <source>
        <dbReference type="PROSITE-ProRule" id="PRU00354"/>
    </source>
</evidence>
<dbReference type="Gene3D" id="3.40.50.150">
    <property type="entry name" value="Vaccinia Virus protein VP39"/>
    <property type="match status" value="1"/>
</dbReference>
<keyword evidence="2 3" id="KW-0808">Transferase</keyword>
<evidence type="ECO:0000259" key="5">
    <source>
        <dbReference type="PROSITE" id="PS51006"/>
    </source>
</evidence>
<dbReference type="PANTHER" id="PTHR11558">
    <property type="entry name" value="SPERMIDINE/SPERMINE SYNTHASE"/>
    <property type="match status" value="1"/>
</dbReference>
<dbReference type="Pfam" id="PF01564">
    <property type="entry name" value="Spermine_synth"/>
    <property type="match status" value="1"/>
</dbReference>
<dbReference type="InterPro" id="IPR037163">
    <property type="entry name" value="Spermidine_synt_N_sf"/>
</dbReference>
<evidence type="ECO:0000256" key="1">
    <source>
        <dbReference type="ARBA" id="ARBA00007867"/>
    </source>
</evidence>
<dbReference type="PANTHER" id="PTHR11558:SF11">
    <property type="entry name" value="SPERMIDINE SYNTHASE"/>
    <property type="match status" value="1"/>
</dbReference>
<dbReference type="PROSITE" id="PS01330">
    <property type="entry name" value="PABS_1"/>
    <property type="match status" value="1"/>
</dbReference>
<dbReference type="NCBIfam" id="TIGR00417">
    <property type="entry name" value="speE"/>
    <property type="match status" value="1"/>
</dbReference>
<dbReference type="CDD" id="cd02440">
    <property type="entry name" value="AdoMet_MTases"/>
    <property type="match status" value="1"/>
</dbReference>
<evidence type="ECO:0000256" key="2">
    <source>
        <dbReference type="ARBA" id="ARBA00022679"/>
    </source>
</evidence>
<organism evidence="6">
    <name type="scientific">Schistocephalus solidus</name>
    <name type="common">Tapeworm</name>
    <dbReference type="NCBI Taxonomy" id="70667"/>
    <lineage>
        <taxon>Eukaryota</taxon>
        <taxon>Metazoa</taxon>
        <taxon>Spiralia</taxon>
        <taxon>Lophotrochozoa</taxon>
        <taxon>Platyhelminthes</taxon>
        <taxon>Cestoda</taxon>
        <taxon>Eucestoda</taxon>
        <taxon>Diphyllobothriidea</taxon>
        <taxon>Diphyllobothriidae</taxon>
        <taxon>Schistocephalus</taxon>
    </lineage>
</organism>
<dbReference type="InterPro" id="IPR035246">
    <property type="entry name" value="Spermidine_synt_N"/>
</dbReference>
<feature type="domain" description="PABS" evidence="5">
    <location>
        <begin position="6"/>
        <end position="242"/>
    </location>
</feature>
<feature type="active site" description="Proton acceptor" evidence="3">
    <location>
        <position position="162"/>
    </location>
</feature>
<dbReference type="GO" id="GO:0005829">
    <property type="term" value="C:cytosol"/>
    <property type="evidence" value="ECO:0007669"/>
    <property type="project" value="TreeGrafter"/>
</dbReference>
<dbReference type="GO" id="GO:0008295">
    <property type="term" value="P:spermidine biosynthetic process"/>
    <property type="evidence" value="ECO:0007669"/>
    <property type="project" value="TreeGrafter"/>
</dbReference>
<protein>
    <submittedName>
        <fullName evidence="6">Spermidine synthase</fullName>
    </submittedName>
</protein>
<dbReference type="FunFam" id="3.40.50.150:FF:000013">
    <property type="entry name" value="Spermidine synthase"/>
    <property type="match status" value="1"/>
</dbReference>
<dbReference type="EMBL" id="GEEE01019570">
    <property type="protein sequence ID" value="JAP43655.1"/>
    <property type="molecule type" value="Transcribed_RNA"/>
</dbReference>
<gene>
    <name evidence="6" type="primary">SPEE</name>
    <name evidence="6" type="ORF">TR96215</name>
</gene>
<evidence type="ECO:0000256" key="4">
    <source>
        <dbReference type="RuleBase" id="RU003836"/>
    </source>
</evidence>
<dbReference type="HAMAP" id="MF_00198">
    <property type="entry name" value="Spermidine_synth"/>
    <property type="match status" value="1"/>
</dbReference>
<reference evidence="6" key="1">
    <citation type="submission" date="2016-01" db="EMBL/GenBank/DDBJ databases">
        <title>Reference transcriptome for the parasite Schistocephalus solidus: insights into the molecular evolution of parasitism.</title>
        <authorList>
            <person name="Hebert F.O."/>
            <person name="Grambauer S."/>
            <person name="Barber I."/>
            <person name="Landry C.R."/>
            <person name="Aubin-Horth N."/>
        </authorList>
    </citation>
    <scope>NUCLEOTIDE SEQUENCE</scope>
</reference>
<dbReference type="AlphaFoldDB" id="A0A0X3NVS2"/>
<sequence>MDTLQKGWFTEASDDFPGQAFSLKIKEVLFDRKSAYQHVLVFQSESYGRVLVLDGRIQLTERDEAFYQEMISLLPLNVHPCPRRVLIIGGGDGGVARECARHSCVEHVDLVDIDEVVLEASRQFLPFTASGLSHPKVVVHVEDGFQFLKKAQTHKYDVVITDSTDPGGPSTPLFDEKYFRLVSDVLNEDGIMCSQGENLLLDLNVIQNMLKFCGKVFPTVGYAYNTVPTYTSGHIGYVIASKVPGVNLREPIHRPPEGCKFYTEEVHRAAFALPACYAKVLGLLLKPS</sequence>